<dbReference type="PANTHER" id="PTHR23235:SF142">
    <property type="entry name" value="ZINC FINGER PROTEIN 384"/>
    <property type="match status" value="1"/>
</dbReference>
<feature type="binding site" evidence="12">
    <location>
        <position position="7"/>
    </location>
    <ligand>
        <name>Zn(2+)</name>
        <dbReference type="ChEBI" id="CHEBI:29105"/>
    </ligand>
</feature>
<keyword evidence="5 11" id="KW-0863">Zinc-finger</keyword>
<comment type="similarity">
    <text evidence="2">Belongs to the krueppel C2H2-type zinc-finger protein family.</text>
</comment>
<dbReference type="SMART" id="SM00868">
    <property type="entry name" value="zf-AD"/>
    <property type="match status" value="1"/>
</dbReference>
<feature type="binding site" evidence="12">
    <location>
        <position position="48"/>
    </location>
    <ligand>
        <name>Zn(2+)</name>
        <dbReference type="ChEBI" id="CHEBI:29105"/>
    </ligand>
</feature>
<evidence type="ECO:0000256" key="6">
    <source>
        <dbReference type="ARBA" id="ARBA00022833"/>
    </source>
</evidence>
<dbReference type="PANTHER" id="PTHR23235">
    <property type="entry name" value="KRUEPPEL-LIKE TRANSCRIPTION FACTOR"/>
    <property type="match status" value="1"/>
</dbReference>
<feature type="compositionally biased region" description="Basic and acidic residues" evidence="13">
    <location>
        <begin position="161"/>
        <end position="170"/>
    </location>
</feature>
<feature type="domain" description="C2H2-type" evidence="14">
    <location>
        <begin position="408"/>
        <end position="436"/>
    </location>
</feature>
<keyword evidence="4" id="KW-0677">Repeat</keyword>
<evidence type="ECO:0000256" key="7">
    <source>
        <dbReference type="ARBA" id="ARBA00023015"/>
    </source>
</evidence>
<dbReference type="EMBL" id="JARGEI010000028">
    <property type="protein sequence ID" value="KAJ8706898.1"/>
    <property type="molecule type" value="Genomic_DNA"/>
</dbReference>
<dbReference type="GO" id="GO:0005694">
    <property type="term" value="C:chromosome"/>
    <property type="evidence" value="ECO:0007669"/>
    <property type="project" value="UniProtKB-ARBA"/>
</dbReference>
<keyword evidence="6 12" id="KW-0862">Zinc</keyword>
<name>A0AAD8DLY1_MYTSE</name>
<keyword evidence="9" id="KW-0804">Transcription</keyword>
<feature type="domain" description="C2H2-type" evidence="14">
    <location>
        <begin position="324"/>
        <end position="351"/>
    </location>
</feature>
<dbReference type="GO" id="GO:0045893">
    <property type="term" value="P:positive regulation of DNA-templated transcription"/>
    <property type="evidence" value="ECO:0007669"/>
    <property type="project" value="UniProtKB-ARBA"/>
</dbReference>
<dbReference type="FunFam" id="3.30.160.60:FF:000882">
    <property type="entry name" value="Predicted gene, 21060"/>
    <property type="match status" value="1"/>
</dbReference>
<dbReference type="SUPFAM" id="SSF57716">
    <property type="entry name" value="Glucocorticoid receptor-like (DNA-binding domain)"/>
    <property type="match status" value="1"/>
</dbReference>
<dbReference type="FunFam" id="3.30.160.60:FF:002343">
    <property type="entry name" value="Zinc finger protein 33A"/>
    <property type="match status" value="1"/>
</dbReference>
<feature type="domain" description="C2H2-type" evidence="14">
    <location>
        <begin position="352"/>
        <end position="379"/>
    </location>
</feature>
<evidence type="ECO:0000256" key="2">
    <source>
        <dbReference type="ARBA" id="ARBA00006991"/>
    </source>
</evidence>
<dbReference type="GO" id="GO:0008270">
    <property type="term" value="F:zinc ion binding"/>
    <property type="evidence" value="ECO:0007669"/>
    <property type="project" value="UniProtKB-UniRule"/>
</dbReference>
<feature type="domain" description="ZAD" evidence="15">
    <location>
        <begin position="5"/>
        <end position="75"/>
    </location>
</feature>
<accession>A0AAD8DLY1</accession>
<dbReference type="PROSITE" id="PS51915">
    <property type="entry name" value="ZAD"/>
    <property type="match status" value="1"/>
</dbReference>
<dbReference type="FunFam" id="3.30.160.60:FF:000110">
    <property type="entry name" value="Zinc finger protein-like"/>
    <property type="match status" value="1"/>
</dbReference>
<protein>
    <submittedName>
        <fullName evidence="16">Uncharacterized protein</fullName>
    </submittedName>
</protein>
<proteinExistence type="inferred from homology"/>
<evidence type="ECO:0000259" key="15">
    <source>
        <dbReference type="PROSITE" id="PS51915"/>
    </source>
</evidence>
<dbReference type="PROSITE" id="PS00028">
    <property type="entry name" value="ZINC_FINGER_C2H2_1"/>
    <property type="match status" value="7"/>
</dbReference>
<feature type="binding site" evidence="12">
    <location>
        <position position="10"/>
    </location>
    <ligand>
        <name>Zn(2+)</name>
        <dbReference type="ChEBI" id="CHEBI:29105"/>
    </ligand>
</feature>
<evidence type="ECO:0000256" key="11">
    <source>
        <dbReference type="PROSITE-ProRule" id="PRU00042"/>
    </source>
</evidence>
<evidence type="ECO:0000256" key="12">
    <source>
        <dbReference type="PROSITE-ProRule" id="PRU01263"/>
    </source>
</evidence>
<evidence type="ECO:0000256" key="3">
    <source>
        <dbReference type="ARBA" id="ARBA00022723"/>
    </source>
</evidence>
<comment type="subcellular location">
    <subcellularLocation>
        <location evidence="1">Nucleus</location>
    </subcellularLocation>
</comment>
<dbReference type="InterPro" id="IPR013087">
    <property type="entry name" value="Znf_C2H2_type"/>
</dbReference>
<dbReference type="Gene3D" id="3.30.160.60">
    <property type="entry name" value="Classic Zinc Finger"/>
    <property type="match status" value="7"/>
</dbReference>
<feature type="compositionally biased region" description="Basic and acidic residues" evidence="13">
    <location>
        <begin position="201"/>
        <end position="212"/>
    </location>
</feature>
<evidence type="ECO:0000256" key="10">
    <source>
        <dbReference type="ARBA" id="ARBA00023242"/>
    </source>
</evidence>
<dbReference type="PROSITE" id="PS50157">
    <property type="entry name" value="ZINC_FINGER_C2H2_2"/>
    <property type="match status" value="7"/>
</dbReference>
<dbReference type="SMART" id="SM00355">
    <property type="entry name" value="ZnF_C2H2"/>
    <property type="match status" value="7"/>
</dbReference>
<feature type="domain" description="C2H2-type" evidence="14">
    <location>
        <begin position="380"/>
        <end position="407"/>
    </location>
</feature>
<dbReference type="InterPro" id="IPR012934">
    <property type="entry name" value="Znf_AD"/>
</dbReference>
<dbReference type="Proteomes" id="UP001231518">
    <property type="component" value="Chromosome 30"/>
</dbReference>
<keyword evidence="7" id="KW-0805">Transcription regulation</keyword>
<sequence length="475" mass="55476">MDKLAMCRICLVENVRMNKVNEKDLQKLYETLTDIPFVTEDRRPMLACFLCFAQLKQCCQLQRKCLEAEELFAQMLDEMNPLDNQSQRKHCSGLIVTPVEHISIAGVSRGESIAVKEEVPERDYFRYELELERLSNSYADVEDIPARQTEAEDDVPLTRIKTEEKEQEASRKKRRASDMTRAAVAKRNLHIQGIQLEDADTENHEKNEDSHTEVTQNSLSGSSRLMQTYQFKEPLSNTIFPVSISVNGNFNGRNVRKRIHVHPGEKPFKCDFCQSCFLRRDHLTTHIRTHTREKPYECDECHVCFSQKVHLTSHIRTHTGTKPYKCDECQHSFSRKDYLKRHIRGHTGEKPYKCETCPRTFRHKSLLTRHKRIHTGEKPYKCEQCHASFRQKAHLTGHIRTHTGEKPYNCDICQRSFNLKGDVRKHKVRVHTREKPYKCDVCQHLFNYKGNLMRHMRLHSEPGGLEDTPEVVTGT</sequence>
<evidence type="ECO:0000256" key="1">
    <source>
        <dbReference type="ARBA" id="ARBA00004123"/>
    </source>
</evidence>
<dbReference type="InterPro" id="IPR036236">
    <property type="entry name" value="Znf_C2H2_sf"/>
</dbReference>
<keyword evidence="17" id="KW-1185">Reference proteome</keyword>
<dbReference type="FunFam" id="3.30.160.60:FF:001732">
    <property type="entry name" value="Zgc:162936"/>
    <property type="match status" value="2"/>
</dbReference>
<dbReference type="FunFam" id="3.30.160.60:FF:000608">
    <property type="entry name" value="zinc finger protein 286A isoform X1"/>
    <property type="match status" value="1"/>
</dbReference>
<organism evidence="16 17">
    <name type="scientific">Mythimna separata</name>
    <name type="common">Oriental armyworm</name>
    <name type="synonym">Pseudaletia separata</name>
    <dbReference type="NCBI Taxonomy" id="271217"/>
    <lineage>
        <taxon>Eukaryota</taxon>
        <taxon>Metazoa</taxon>
        <taxon>Ecdysozoa</taxon>
        <taxon>Arthropoda</taxon>
        <taxon>Hexapoda</taxon>
        <taxon>Insecta</taxon>
        <taxon>Pterygota</taxon>
        <taxon>Neoptera</taxon>
        <taxon>Endopterygota</taxon>
        <taxon>Lepidoptera</taxon>
        <taxon>Glossata</taxon>
        <taxon>Ditrysia</taxon>
        <taxon>Noctuoidea</taxon>
        <taxon>Noctuidae</taxon>
        <taxon>Noctuinae</taxon>
        <taxon>Hadenini</taxon>
        <taxon>Mythimna</taxon>
    </lineage>
</organism>
<dbReference type="GO" id="GO:0000978">
    <property type="term" value="F:RNA polymerase II cis-regulatory region sequence-specific DNA binding"/>
    <property type="evidence" value="ECO:0007669"/>
    <property type="project" value="TreeGrafter"/>
</dbReference>
<evidence type="ECO:0000256" key="8">
    <source>
        <dbReference type="ARBA" id="ARBA00023125"/>
    </source>
</evidence>
<gene>
    <name evidence="16" type="ORF">PYW07_012976</name>
</gene>
<comment type="caution">
    <text evidence="16">The sequence shown here is derived from an EMBL/GenBank/DDBJ whole genome shotgun (WGS) entry which is preliminary data.</text>
</comment>
<feature type="domain" description="C2H2-type" evidence="14">
    <location>
        <begin position="296"/>
        <end position="323"/>
    </location>
</feature>
<keyword evidence="3 12" id="KW-0479">Metal-binding</keyword>
<evidence type="ECO:0000256" key="9">
    <source>
        <dbReference type="ARBA" id="ARBA00023163"/>
    </source>
</evidence>
<feature type="domain" description="C2H2-type" evidence="14">
    <location>
        <begin position="437"/>
        <end position="464"/>
    </location>
</feature>
<evidence type="ECO:0000313" key="16">
    <source>
        <dbReference type="EMBL" id="KAJ8706898.1"/>
    </source>
</evidence>
<evidence type="ECO:0000313" key="17">
    <source>
        <dbReference type="Proteomes" id="UP001231518"/>
    </source>
</evidence>
<dbReference type="Pfam" id="PF00096">
    <property type="entry name" value="zf-C2H2"/>
    <property type="match status" value="5"/>
</dbReference>
<keyword evidence="8" id="KW-0238">DNA-binding</keyword>
<dbReference type="FunFam" id="3.30.160.60:FF:001506">
    <property type="entry name" value="Zinc finger protein"/>
    <property type="match status" value="1"/>
</dbReference>
<dbReference type="SUPFAM" id="SSF57667">
    <property type="entry name" value="beta-beta-alpha zinc fingers"/>
    <property type="match status" value="4"/>
</dbReference>
<dbReference type="GO" id="GO:0005634">
    <property type="term" value="C:nucleus"/>
    <property type="evidence" value="ECO:0007669"/>
    <property type="project" value="UniProtKB-SubCell"/>
</dbReference>
<reference evidence="16" key="1">
    <citation type="submission" date="2023-03" db="EMBL/GenBank/DDBJ databases">
        <title>Chromosome-level genomes of two armyworms, Mythimna separata and Mythimna loreyi, provide insights into the biosynthesis and reception of sex pheromones.</title>
        <authorList>
            <person name="Zhao H."/>
        </authorList>
    </citation>
    <scope>NUCLEOTIDE SEQUENCE</scope>
    <source>
        <strain evidence="16">BeijingLab</strain>
        <tissue evidence="16">Pupa</tissue>
    </source>
</reference>
<feature type="region of interest" description="Disordered" evidence="13">
    <location>
        <begin position="161"/>
        <end position="220"/>
    </location>
</feature>
<evidence type="ECO:0000259" key="14">
    <source>
        <dbReference type="PROSITE" id="PS50157"/>
    </source>
</evidence>
<evidence type="ECO:0000256" key="5">
    <source>
        <dbReference type="ARBA" id="ARBA00022771"/>
    </source>
</evidence>
<evidence type="ECO:0000256" key="4">
    <source>
        <dbReference type="ARBA" id="ARBA00022737"/>
    </source>
</evidence>
<dbReference type="GO" id="GO:0000981">
    <property type="term" value="F:DNA-binding transcription factor activity, RNA polymerase II-specific"/>
    <property type="evidence" value="ECO:0007669"/>
    <property type="project" value="TreeGrafter"/>
</dbReference>
<keyword evidence="10" id="KW-0539">Nucleus</keyword>
<evidence type="ECO:0000256" key="13">
    <source>
        <dbReference type="SAM" id="MobiDB-lite"/>
    </source>
</evidence>
<dbReference type="AlphaFoldDB" id="A0AAD8DLY1"/>
<feature type="domain" description="C2H2-type" evidence="14">
    <location>
        <begin position="268"/>
        <end position="295"/>
    </location>
</feature>
<dbReference type="Pfam" id="PF07776">
    <property type="entry name" value="zf-AD"/>
    <property type="match status" value="1"/>
</dbReference>
<feature type="binding site" evidence="12">
    <location>
        <position position="51"/>
    </location>
    <ligand>
        <name>Zn(2+)</name>
        <dbReference type="ChEBI" id="CHEBI:29105"/>
    </ligand>
</feature>